<accession>A0A3P7LU42</accession>
<dbReference type="Proteomes" id="UP000270094">
    <property type="component" value="Unassembled WGS sequence"/>
</dbReference>
<evidence type="ECO:0000313" key="1">
    <source>
        <dbReference type="EMBL" id="VDM82618.1"/>
    </source>
</evidence>
<gene>
    <name evidence="1" type="ORF">SVUK_LOCUS17616</name>
</gene>
<evidence type="ECO:0000313" key="2">
    <source>
        <dbReference type="Proteomes" id="UP000270094"/>
    </source>
</evidence>
<dbReference type="OrthoDB" id="5810331at2759"/>
<keyword evidence="2" id="KW-1185">Reference proteome</keyword>
<protein>
    <submittedName>
        <fullName evidence="1">Uncharacterized protein</fullName>
    </submittedName>
</protein>
<proteinExistence type="predicted"/>
<name>A0A3P7LU42_STRVU</name>
<sequence length="87" mass="9923">MSEESGNELYQHWVDQAFSSLMAAIATERLPKLSDAEKERHYQCAKKADDVRAHAKCVSMLIEAHAEQAKQIRWAKLLGKRRIADRG</sequence>
<organism evidence="1 2">
    <name type="scientific">Strongylus vulgaris</name>
    <name type="common">Blood worm</name>
    <dbReference type="NCBI Taxonomy" id="40348"/>
    <lineage>
        <taxon>Eukaryota</taxon>
        <taxon>Metazoa</taxon>
        <taxon>Ecdysozoa</taxon>
        <taxon>Nematoda</taxon>
        <taxon>Chromadorea</taxon>
        <taxon>Rhabditida</taxon>
        <taxon>Rhabditina</taxon>
        <taxon>Rhabditomorpha</taxon>
        <taxon>Strongyloidea</taxon>
        <taxon>Strongylidae</taxon>
        <taxon>Strongylus</taxon>
    </lineage>
</organism>
<dbReference type="AlphaFoldDB" id="A0A3P7LU42"/>
<reference evidence="1 2" key="1">
    <citation type="submission" date="2018-11" db="EMBL/GenBank/DDBJ databases">
        <authorList>
            <consortium name="Pathogen Informatics"/>
        </authorList>
    </citation>
    <scope>NUCLEOTIDE SEQUENCE [LARGE SCALE GENOMIC DNA]</scope>
</reference>
<dbReference type="EMBL" id="UYYB01118500">
    <property type="protein sequence ID" value="VDM82618.1"/>
    <property type="molecule type" value="Genomic_DNA"/>
</dbReference>